<reference evidence="3 4" key="1">
    <citation type="journal article" date="2016" name="Nat. Commun.">
        <title>Thousands of microbial genomes shed light on interconnected biogeochemical processes in an aquifer system.</title>
        <authorList>
            <person name="Anantharaman K."/>
            <person name="Brown C.T."/>
            <person name="Hug L.A."/>
            <person name="Sharon I."/>
            <person name="Castelle C.J."/>
            <person name="Probst A.J."/>
            <person name="Thomas B.C."/>
            <person name="Singh A."/>
            <person name="Wilkins M.J."/>
            <person name="Karaoz U."/>
            <person name="Brodie E.L."/>
            <person name="Williams K.H."/>
            <person name="Hubbard S.S."/>
            <person name="Banfield J.F."/>
        </authorList>
    </citation>
    <scope>NUCLEOTIDE SEQUENCE [LARGE SCALE GENOMIC DNA]</scope>
</reference>
<dbReference type="CDD" id="cd02511">
    <property type="entry name" value="Beta4Glucosyltransferase"/>
    <property type="match status" value="1"/>
</dbReference>
<dbReference type="InterPro" id="IPR029044">
    <property type="entry name" value="Nucleotide-diphossugar_trans"/>
</dbReference>
<evidence type="ECO:0000256" key="1">
    <source>
        <dbReference type="SAM" id="Phobius"/>
    </source>
</evidence>
<dbReference type="AlphaFoldDB" id="A0A1F8APS3"/>
<sequence>MKRLSVVLATRNEEENIGRCLESVKDIAGEIIVFDEESTDKTREIAKKFGAKVFIVSHEPIFHKTKQKAIDKALGEWVLQLDADESVTPELAKEIREVINSPSTIHHPPSSKKARLFARHQRVIETRDGKLGKNTGEVVAFFIPRRNLFLGKPLIHAGVYPDAVIRLIKQGKARLPAKSVHEQMIIDGEVAWLFNDLIHTDSPTLARYIARLNRYTDLQAQELADEKVPKNLFYLALYTIHKPLFTFLKLYIRHKGFLDGMYGFVWSVFSAWHFPISYFKYWTGEYNNKK</sequence>
<feature type="domain" description="Glycosyltransferase 2-like" evidence="2">
    <location>
        <begin position="5"/>
        <end position="121"/>
    </location>
</feature>
<dbReference type="Proteomes" id="UP000178603">
    <property type="component" value="Unassembled WGS sequence"/>
</dbReference>
<dbReference type="SUPFAM" id="SSF53448">
    <property type="entry name" value="Nucleotide-diphospho-sugar transferases"/>
    <property type="match status" value="1"/>
</dbReference>
<feature type="transmembrane region" description="Helical" evidence="1">
    <location>
        <begin position="264"/>
        <end position="282"/>
    </location>
</feature>
<dbReference type="PANTHER" id="PTHR43630:SF2">
    <property type="entry name" value="GLYCOSYLTRANSFERASE"/>
    <property type="match status" value="1"/>
</dbReference>
<evidence type="ECO:0000313" key="3">
    <source>
        <dbReference type="EMBL" id="OGM53773.1"/>
    </source>
</evidence>
<keyword evidence="1" id="KW-0812">Transmembrane</keyword>
<keyword evidence="1" id="KW-1133">Transmembrane helix</keyword>
<protein>
    <recommendedName>
        <fullName evidence="2">Glycosyltransferase 2-like domain-containing protein</fullName>
    </recommendedName>
</protein>
<dbReference type="EMBL" id="MGGW01000020">
    <property type="protein sequence ID" value="OGM53773.1"/>
    <property type="molecule type" value="Genomic_DNA"/>
</dbReference>
<proteinExistence type="predicted"/>
<organism evidence="3 4">
    <name type="scientific">Candidatus Woesebacteria bacterium RIFCSPHIGHO2_12_FULL_41_24</name>
    <dbReference type="NCBI Taxonomy" id="1802510"/>
    <lineage>
        <taxon>Bacteria</taxon>
        <taxon>Candidatus Woeseibacteriota</taxon>
    </lineage>
</organism>
<gene>
    <name evidence="3" type="ORF">A3E44_05130</name>
</gene>
<accession>A0A1F8APS3</accession>
<keyword evidence="1" id="KW-0472">Membrane</keyword>
<name>A0A1F8APS3_9BACT</name>
<evidence type="ECO:0000313" key="4">
    <source>
        <dbReference type="Proteomes" id="UP000178603"/>
    </source>
</evidence>
<dbReference type="Gene3D" id="3.90.550.10">
    <property type="entry name" value="Spore Coat Polysaccharide Biosynthesis Protein SpsA, Chain A"/>
    <property type="match status" value="1"/>
</dbReference>
<dbReference type="Pfam" id="PF00535">
    <property type="entry name" value="Glycos_transf_2"/>
    <property type="match status" value="1"/>
</dbReference>
<comment type="caution">
    <text evidence="3">The sequence shown here is derived from an EMBL/GenBank/DDBJ whole genome shotgun (WGS) entry which is preliminary data.</text>
</comment>
<dbReference type="PANTHER" id="PTHR43630">
    <property type="entry name" value="POLY-BETA-1,6-N-ACETYL-D-GLUCOSAMINE SYNTHASE"/>
    <property type="match status" value="1"/>
</dbReference>
<evidence type="ECO:0000259" key="2">
    <source>
        <dbReference type="Pfam" id="PF00535"/>
    </source>
</evidence>
<dbReference type="InterPro" id="IPR001173">
    <property type="entry name" value="Glyco_trans_2-like"/>
</dbReference>